<dbReference type="RefSeq" id="WP_354698371.1">
    <property type="nucleotide sequence ID" value="NZ_CP114014.1"/>
</dbReference>
<dbReference type="AlphaFoldDB" id="A0AAU7AZK6"/>
<protein>
    <recommendedName>
        <fullName evidence="4">Glucose-6-phosphate dehydrogenase</fullName>
    </recommendedName>
</protein>
<feature type="domain" description="Glucose-6-phosphate dehydrogenase assembly protein OpcA N-terminal" evidence="1">
    <location>
        <begin position="67"/>
        <end position="176"/>
    </location>
</feature>
<evidence type="ECO:0000313" key="3">
    <source>
        <dbReference type="EMBL" id="XAY07165.1"/>
    </source>
</evidence>
<dbReference type="EMBL" id="CP114014">
    <property type="protein sequence ID" value="XAY07165.1"/>
    <property type="molecule type" value="Genomic_DNA"/>
</dbReference>
<evidence type="ECO:0008006" key="4">
    <source>
        <dbReference type="Google" id="ProtNLM"/>
    </source>
</evidence>
<dbReference type="InterPro" id="IPR046802">
    <property type="entry name" value="OpcA_G6PD_C"/>
</dbReference>
<proteinExistence type="predicted"/>
<dbReference type="KEGG" id="parq:DSM112329_04045"/>
<name>A0AAU7AZK6_9ACTN</name>
<dbReference type="Pfam" id="PF10128">
    <property type="entry name" value="OpcA_G6PD_assem"/>
    <property type="match status" value="1"/>
</dbReference>
<evidence type="ECO:0000259" key="2">
    <source>
        <dbReference type="Pfam" id="PF20171"/>
    </source>
</evidence>
<dbReference type="PANTHER" id="PTHR38658">
    <property type="entry name" value="OXPP CYCLE PROTEIN OPCA-RELATED"/>
    <property type="match status" value="1"/>
</dbReference>
<dbReference type="InterPro" id="IPR004555">
    <property type="entry name" value="G6PDH_assembly_OpcA"/>
</dbReference>
<organism evidence="3">
    <name type="scientific">Paraconexibacter sp. AEG42_29</name>
    <dbReference type="NCBI Taxonomy" id="2997339"/>
    <lineage>
        <taxon>Bacteria</taxon>
        <taxon>Bacillati</taxon>
        <taxon>Actinomycetota</taxon>
        <taxon>Thermoleophilia</taxon>
        <taxon>Solirubrobacterales</taxon>
        <taxon>Paraconexibacteraceae</taxon>
        <taxon>Paraconexibacter</taxon>
    </lineage>
</organism>
<accession>A0AAU7AZK6</accession>
<feature type="domain" description="Glucose-6-phosphate dehydrogenase assembly protein OpcA C-terminal" evidence="2">
    <location>
        <begin position="185"/>
        <end position="352"/>
    </location>
</feature>
<evidence type="ECO:0000259" key="1">
    <source>
        <dbReference type="Pfam" id="PF10128"/>
    </source>
</evidence>
<dbReference type="Pfam" id="PF20171">
    <property type="entry name" value="OpcA_G6PD_C"/>
    <property type="match status" value="1"/>
</dbReference>
<reference evidence="3" key="1">
    <citation type="submission" date="2022-12" db="EMBL/GenBank/DDBJ databases">
        <title>Paraconexibacter alkalitolerans sp. nov. and Baekduia alba sp. nov., isolated from soil and emended description of the genera Paraconexibacter (Chun et al., 2020) and Baekduia (An et al., 2020).</title>
        <authorList>
            <person name="Vieira S."/>
            <person name="Huber K.J."/>
            <person name="Geppert A."/>
            <person name="Wolf J."/>
            <person name="Neumann-Schaal M."/>
            <person name="Muesken M."/>
            <person name="Overmann J."/>
        </authorList>
    </citation>
    <scope>NUCLEOTIDE SEQUENCE</scope>
    <source>
        <strain evidence="3">AEG42_29</strain>
    </source>
</reference>
<gene>
    <name evidence="3" type="ORF">DSM112329_04045</name>
</gene>
<dbReference type="InterPro" id="IPR046801">
    <property type="entry name" value="OpcA_G6PD_N"/>
</dbReference>
<sequence length="364" mass="39225">MPIVPATHDGLWRERDTSPSAIEAAIRRLLTEAHAENESYVPARVMNLVTIVDQQWSGEIANRLRRVGRHHPSRTVVCAVEPRRTTLDAVCTVAGPAETKPGDFAVLRETVIVTCGPQHLPHLDTIVDPLVVTDLPTMVWSPHGHPEAVDALRHLCQIALLDSVDEPDSGDALRRAHELCEELYVVDLAWLRSAPWRERIAATFDPATVRGDLRLLSSVEVRHHPDSAAAALLLVGWLASRLGWTVSPLVQRGGPAGRRVGTAHARRQDVKITLDADATMTVPGLAGVALASASGRSLRFDRGSGGLRASYSRTVRGGTDVAREWTILGASRGEAGILGEGIRQALLRDPTYGPALDAALTLAG</sequence>
<dbReference type="PANTHER" id="PTHR38658:SF1">
    <property type="entry name" value="OXPP CYCLE PROTEIN OPCA-RELATED"/>
    <property type="match status" value="1"/>
</dbReference>